<sequence>MKKFIKYCVGGFLAILLLMLVLDIVYTKIYETSYPRSKFQYFRSLKNKKVDYIFIGSPRVENGIVPSIIQDKTGKTAANLGWQAAKLGDIYTVLQLIKEYNIHYDKILIQVDYIYNMVEGHSNIFEYEMMPFVRENNITREYLNRFVENSDANYYIPFYRYCNNDLKLGFREIFANSIHKKNNVATHKGYVALHGNSLKLEGALPKEILNKNAILDSIQSFIKQNKMEVFFYCAPFCKNNQNTEFTTELAKKIPGFRDFSGVIADDRMFQNCNHLNDNGAKRFTEIITEEVLMKNNEKH</sequence>
<name>A0A4P6YG24_9FLAO</name>
<dbReference type="RefSeq" id="WP_133277390.1">
    <property type="nucleotide sequence ID" value="NZ_CP037933.1"/>
</dbReference>
<protein>
    <recommendedName>
        <fullName evidence="3">SGNH/GDSL hydrolase family protein</fullName>
    </recommendedName>
</protein>
<evidence type="ECO:0000313" key="2">
    <source>
        <dbReference type="Proteomes" id="UP000291124"/>
    </source>
</evidence>
<gene>
    <name evidence="1" type="ORF">E1750_14035</name>
</gene>
<dbReference type="EMBL" id="CP037933">
    <property type="protein sequence ID" value="QBN19874.1"/>
    <property type="molecule type" value="Genomic_DNA"/>
</dbReference>
<reference evidence="2" key="1">
    <citation type="submission" date="2019-03" db="EMBL/GenBank/DDBJ databases">
        <title>Flavobacterium sp.</title>
        <authorList>
            <person name="Kim H."/>
        </authorList>
    </citation>
    <scope>NUCLEOTIDE SEQUENCE [LARGE SCALE GENOMIC DNA]</scope>
    <source>
        <strain evidence="2">GS13</strain>
    </source>
</reference>
<accession>A0A4P6YG24</accession>
<dbReference type="AlphaFoldDB" id="A0A4P6YG24"/>
<evidence type="ECO:0000313" key="1">
    <source>
        <dbReference type="EMBL" id="QBN19874.1"/>
    </source>
</evidence>
<evidence type="ECO:0008006" key="3">
    <source>
        <dbReference type="Google" id="ProtNLM"/>
    </source>
</evidence>
<proteinExistence type="predicted"/>
<dbReference type="OrthoDB" id="7297045at2"/>
<dbReference type="KEGG" id="fnk:E1750_14035"/>
<organism evidence="1 2">
    <name type="scientific">Flavobacterium nackdongense</name>
    <dbReference type="NCBI Taxonomy" id="2547394"/>
    <lineage>
        <taxon>Bacteria</taxon>
        <taxon>Pseudomonadati</taxon>
        <taxon>Bacteroidota</taxon>
        <taxon>Flavobacteriia</taxon>
        <taxon>Flavobacteriales</taxon>
        <taxon>Flavobacteriaceae</taxon>
        <taxon>Flavobacterium</taxon>
    </lineage>
</organism>
<keyword evidence="2" id="KW-1185">Reference proteome</keyword>
<dbReference type="Proteomes" id="UP000291124">
    <property type="component" value="Chromosome"/>
</dbReference>